<proteinExistence type="predicted"/>
<reference evidence="1" key="2">
    <citation type="journal article" date="2021" name="PeerJ">
        <title>Extensive microbial diversity within the chicken gut microbiome revealed by metagenomics and culture.</title>
        <authorList>
            <person name="Gilroy R."/>
            <person name="Ravi A."/>
            <person name="Getino M."/>
            <person name="Pursley I."/>
            <person name="Horton D.L."/>
            <person name="Alikhan N.F."/>
            <person name="Baker D."/>
            <person name="Gharbi K."/>
            <person name="Hall N."/>
            <person name="Watson M."/>
            <person name="Adriaenssens E.M."/>
            <person name="Foster-Nyarko E."/>
            <person name="Jarju S."/>
            <person name="Secka A."/>
            <person name="Antonio M."/>
            <person name="Oren A."/>
            <person name="Chaudhuri R.R."/>
            <person name="La Ragione R."/>
            <person name="Hildebrand F."/>
            <person name="Pallen M.J."/>
        </authorList>
    </citation>
    <scope>NUCLEOTIDE SEQUENCE</scope>
    <source>
        <strain evidence="1">ChiBcec15-4380</strain>
    </source>
</reference>
<comment type="caution">
    <text evidence="1">The sequence shown here is derived from an EMBL/GenBank/DDBJ whole genome shotgun (WGS) entry which is preliminary data.</text>
</comment>
<protein>
    <submittedName>
        <fullName evidence="1">Uncharacterized protein</fullName>
    </submittedName>
</protein>
<evidence type="ECO:0000313" key="2">
    <source>
        <dbReference type="Proteomes" id="UP000824239"/>
    </source>
</evidence>
<evidence type="ECO:0000313" key="1">
    <source>
        <dbReference type="EMBL" id="HIR51752.1"/>
    </source>
</evidence>
<dbReference type="AlphaFoldDB" id="A0A9D1DJK6"/>
<organism evidence="1 2">
    <name type="scientific">Candidatus Avoscillospira avicola</name>
    <dbReference type="NCBI Taxonomy" id="2840706"/>
    <lineage>
        <taxon>Bacteria</taxon>
        <taxon>Bacillati</taxon>
        <taxon>Bacillota</taxon>
        <taxon>Clostridia</taxon>
        <taxon>Eubacteriales</taxon>
        <taxon>Oscillospiraceae</taxon>
        <taxon>Oscillospiraceae incertae sedis</taxon>
        <taxon>Candidatus Avoscillospira</taxon>
    </lineage>
</organism>
<dbReference type="EMBL" id="DVHE01000087">
    <property type="protein sequence ID" value="HIR51752.1"/>
    <property type="molecule type" value="Genomic_DNA"/>
</dbReference>
<sequence>MIKKEEKPVKKIIRKKEYDTETATLVKKYTVGSFGDPAGYEETLYQTPDGFYFVYGCGGTESPYAEESIQCIAKTKVDAWLEAHN</sequence>
<reference evidence="1" key="1">
    <citation type="submission" date="2020-10" db="EMBL/GenBank/DDBJ databases">
        <authorList>
            <person name="Gilroy R."/>
        </authorList>
    </citation>
    <scope>NUCLEOTIDE SEQUENCE</scope>
    <source>
        <strain evidence="1">ChiBcec15-4380</strain>
    </source>
</reference>
<dbReference type="Proteomes" id="UP000824239">
    <property type="component" value="Unassembled WGS sequence"/>
</dbReference>
<gene>
    <name evidence="1" type="ORF">IAA53_10855</name>
</gene>
<accession>A0A9D1DJK6</accession>
<name>A0A9D1DJK6_9FIRM</name>